<name>A0A8A4Z9S7_9MICO</name>
<dbReference type="InterPro" id="IPR003777">
    <property type="entry name" value="XdhC_CoxI"/>
</dbReference>
<sequence length="355" mass="36828">MFEIADRLIAALDAGRRLAVATAVSIDGSAPRTVGTSMAYDGAAVIGSIAGGCVEGAVIEVCERVLADGRPRTVEYGVSDETAYDVGLTCGGTLRVHVRPLTGADPTADRLRAAVRGEAVGVATRIDPVDAASAARLDAEVAARLDAELSERIDAELAARVRHGGTALRSLECGGAPVEVFFEVTSAPPRLIILGAMEFSAALAPAARALGYRVTVCDPRALFASPARFPGVDLVVAWPTTYLAQTPIDERTAVCVLSHDARFDAEAVAIALASPAGYVGAMGSRRTHDRRVASLRERGVPEESIARLRSPIGLDLGASTPAETAISIVAEILTSRTPSRTATPLRSTTGAIHPS</sequence>
<dbReference type="KEGG" id="psic:J4E96_12595"/>
<dbReference type="PANTHER" id="PTHR30388">
    <property type="entry name" value="ALDEHYDE OXIDOREDUCTASE MOLYBDENUM COFACTOR ASSEMBLY PROTEIN"/>
    <property type="match status" value="1"/>
</dbReference>
<dbReference type="Pfam" id="PF02625">
    <property type="entry name" value="XdhC_CoxI"/>
    <property type="match status" value="1"/>
</dbReference>
<evidence type="ECO:0000259" key="2">
    <source>
        <dbReference type="Pfam" id="PF13478"/>
    </source>
</evidence>
<evidence type="ECO:0000313" key="4">
    <source>
        <dbReference type="Proteomes" id="UP000663937"/>
    </source>
</evidence>
<proteinExistence type="predicted"/>
<dbReference type="Gene3D" id="3.40.50.720">
    <property type="entry name" value="NAD(P)-binding Rossmann-like Domain"/>
    <property type="match status" value="1"/>
</dbReference>
<feature type="domain" description="XdhC- CoxI" evidence="1">
    <location>
        <begin position="12"/>
        <end position="77"/>
    </location>
</feature>
<keyword evidence="4" id="KW-1185">Reference proteome</keyword>
<dbReference type="PANTHER" id="PTHR30388:SF4">
    <property type="entry name" value="MOLYBDENUM COFACTOR INSERTION CHAPERONE PAOD"/>
    <property type="match status" value="1"/>
</dbReference>
<evidence type="ECO:0000259" key="1">
    <source>
        <dbReference type="Pfam" id="PF02625"/>
    </source>
</evidence>
<gene>
    <name evidence="3" type="ORF">J4E96_12595</name>
</gene>
<dbReference type="Pfam" id="PF13478">
    <property type="entry name" value="XdhC_C"/>
    <property type="match status" value="1"/>
</dbReference>
<dbReference type="AlphaFoldDB" id="A0A8A4Z9S7"/>
<feature type="domain" description="XdhC Rossmann" evidence="2">
    <location>
        <begin position="191"/>
        <end position="332"/>
    </location>
</feature>
<dbReference type="InterPro" id="IPR027051">
    <property type="entry name" value="XdhC_Rossmann_dom"/>
</dbReference>
<organism evidence="3 4">
    <name type="scientific">Pengzhenrongella sicca</name>
    <dbReference type="NCBI Taxonomy" id="2819238"/>
    <lineage>
        <taxon>Bacteria</taxon>
        <taxon>Bacillati</taxon>
        <taxon>Actinomycetota</taxon>
        <taxon>Actinomycetes</taxon>
        <taxon>Micrococcales</taxon>
        <taxon>Pengzhenrongella</taxon>
    </lineage>
</organism>
<accession>A0A8A4Z9S7</accession>
<dbReference type="Proteomes" id="UP000663937">
    <property type="component" value="Chromosome"/>
</dbReference>
<protein>
    <submittedName>
        <fullName evidence="3">XdhC family protein</fullName>
    </submittedName>
</protein>
<dbReference type="RefSeq" id="WP_227422455.1">
    <property type="nucleotide sequence ID" value="NZ_CP071868.1"/>
</dbReference>
<dbReference type="EMBL" id="CP071868">
    <property type="protein sequence ID" value="QTE28225.1"/>
    <property type="molecule type" value="Genomic_DNA"/>
</dbReference>
<dbReference type="InterPro" id="IPR052698">
    <property type="entry name" value="MoCofactor_Util/Proc"/>
</dbReference>
<evidence type="ECO:0000313" key="3">
    <source>
        <dbReference type="EMBL" id="QTE28225.1"/>
    </source>
</evidence>
<reference evidence="3" key="1">
    <citation type="submission" date="2021-03" db="EMBL/GenBank/DDBJ databases">
        <title>Pengzhenrongella sicca gen. nov., sp. nov., a new member of suborder Micrococcineae isolated from High-Arctic tundra soil.</title>
        <authorList>
            <person name="Peng F."/>
        </authorList>
    </citation>
    <scope>NUCLEOTIDE SEQUENCE</scope>
    <source>
        <strain evidence="3">LRZ-2</strain>
    </source>
</reference>